<dbReference type="Proteomes" id="UP000319449">
    <property type="component" value="Unassembled WGS sequence"/>
</dbReference>
<gene>
    <name evidence="1" type="ORF">JN12_02256</name>
</gene>
<evidence type="ECO:0000313" key="1">
    <source>
        <dbReference type="EMBL" id="TWJ19037.1"/>
    </source>
</evidence>
<evidence type="ECO:0000313" key="2">
    <source>
        <dbReference type="Proteomes" id="UP000319449"/>
    </source>
</evidence>
<dbReference type="RefSeq" id="WP_170241903.1">
    <property type="nucleotide sequence ID" value="NZ_VLLN01000012.1"/>
</dbReference>
<reference evidence="1 2" key="1">
    <citation type="submission" date="2019-07" db="EMBL/GenBank/DDBJ databases">
        <title>Genomic Encyclopedia of Archaeal and Bacterial Type Strains, Phase II (KMG-II): from individual species to whole genera.</title>
        <authorList>
            <person name="Goeker M."/>
        </authorList>
    </citation>
    <scope>NUCLEOTIDE SEQUENCE [LARGE SCALE GENOMIC DNA]</scope>
    <source>
        <strain evidence="1 2">ATCC BAA-1139</strain>
    </source>
</reference>
<sequence length="47" mass="5218">MARVFGLEEQIHPMSPLVLGKGSSTKKFLDGELCREWAADRIVAACR</sequence>
<dbReference type="EMBL" id="VLLN01000012">
    <property type="protein sequence ID" value="TWJ19037.1"/>
    <property type="molecule type" value="Genomic_DNA"/>
</dbReference>
<comment type="caution">
    <text evidence="1">The sequence shown here is derived from an EMBL/GenBank/DDBJ whole genome shotgun (WGS) entry which is preliminary data.</text>
</comment>
<dbReference type="AlphaFoldDB" id="A0A562VMT3"/>
<proteinExistence type="predicted"/>
<name>A0A562VMT3_9BACT</name>
<accession>A0A562VMT3</accession>
<organism evidence="1 2">
    <name type="scientific">Geobacter argillaceus</name>
    <dbReference type="NCBI Taxonomy" id="345631"/>
    <lineage>
        <taxon>Bacteria</taxon>
        <taxon>Pseudomonadati</taxon>
        <taxon>Thermodesulfobacteriota</taxon>
        <taxon>Desulfuromonadia</taxon>
        <taxon>Geobacterales</taxon>
        <taxon>Geobacteraceae</taxon>
        <taxon>Geobacter</taxon>
    </lineage>
</organism>
<keyword evidence="2" id="KW-1185">Reference proteome</keyword>
<protein>
    <submittedName>
        <fullName evidence="1">Uncharacterized protein</fullName>
    </submittedName>
</protein>